<comment type="function">
    <text evidence="10">Component of the ESCRT-0 complex which is the sorting receptor for ubiquitinated cargo proteins at the multivesicular body (MVB) and recruits ESCRT-I to the MVB outer membrane.</text>
</comment>
<feature type="compositionally biased region" description="Polar residues" evidence="12">
    <location>
        <begin position="475"/>
        <end position="492"/>
    </location>
</feature>
<gene>
    <name evidence="15" type="ORF">HETIRDRAFT_470008</name>
</gene>
<dbReference type="Gene3D" id="1.20.5.1940">
    <property type="match status" value="1"/>
</dbReference>
<feature type="compositionally biased region" description="Polar residues" evidence="12">
    <location>
        <begin position="523"/>
        <end position="556"/>
    </location>
</feature>
<evidence type="ECO:0000256" key="7">
    <source>
        <dbReference type="ARBA" id="ARBA00022771"/>
    </source>
</evidence>
<dbReference type="SUPFAM" id="SSF57903">
    <property type="entry name" value="FYVE/PHD zinc finger"/>
    <property type="match status" value="1"/>
</dbReference>
<evidence type="ECO:0000313" key="16">
    <source>
        <dbReference type="Proteomes" id="UP000030671"/>
    </source>
</evidence>
<dbReference type="PIRSF" id="PIRSF036956">
    <property type="entry name" value="Hrs_Vps27"/>
    <property type="match status" value="1"/>
</dbReference>
<dbReference type="Gene3D" id="1.25.40.90">
    <property type="match status" value="1"/>
</dbReference>
<dbReference type="PANTHER" id="PTHR47794">
    <property type="entry name" value="VACUOLAR PROTEIN SORTING-ASSOCIATED PROTEIN 27"/>
    <property type="match status" value="1"/>
</dbReference>
<dbReference type="InterPro" id="IPR002014">
    <property type="entry name" value="VHS_dom"/>
</dbReference>
<feature type="compositionally biased region" description="Polar residues" evidence="12">
    <location>
        <begin position="589"/>
        <end position="606"/>
    </location>
</feature>
<evidence type="ECO:0000259" key="14">
    <source>
        <dbReference type="PROSITE" id="PS50179"/>
    </source>
</evidence>
<evidence type="ECO:0000256" key="4">
    <source>
        <dbReference type="ARBA" id="ARBA00022723"/>
    </source>
</evidence>
<dbReference type="InParanoid" id="W4KRT3"/>
<evidence type="ECO:0000256" key="8">
    <source>
        <dbReference type="ARBA" id="ARBA00022833"/>
    </source>
</evidence>
<dbReference type="GO" id="GO:0006623">
    <property type="term" value="P:protein targeting to vacuole"/>
    <property type="evidence" value="ECO:0007669"/>
    <property type="project" value="TreeGrafter"/>
</dbReference>
<sequence length="692" mass="76477">MSTISSWLWGTSQLDDAVDRATSELLPAGSEDIALNLEICDQIRSKSAQPKDAMRALKRRLNHKNPNVQLLALSLTDVCLKNGGDHFLSEIASREFMDNLVSILHSHALNRDVRDKTLRYIQSWALAFEGKPSLSYAGQVYKTLQGEGFSFPPESLASASSAMVDTQTAPEWIDSDVCLRCRTSFSFTNRKHHCRNCGQVFDQQCSSKSLPLPHFGITQEVRVCDGCYTKLTRHKDQGKRHRSSHSVGSVRHRSTRDLADAELQRAIQLSLEEVNGHGQHGRPGYVPYRPDASSWQVSEPPLVDRNTRPLGQDDEEDPDLKAAIEASLREASGPKPSAPVVVESSRGDTTPFAYSGAGYSQSYPPTTALVPALPNYDLEPLEADTILTFSQTVEQVQQQGGRDMSRYPAVTQLFDKANSLRPKLAMSLDDTGRKEGMLAEMNDKLSQAVKLYDKILTEQLSRPYRAAPVAPPPHQSSFASIEPSYSQWSPAPQQTPLPPRTNYAPQMQQAASVYHPSVSQVYWPSASTPSAEQSFTHHQQRSPQAWSQYTEPQGISQPPVLQLPTSPASAHPQPVALHNAYDADVQQSYQTRATHPSQREPSQLPQSSPPVRHNTTQVYAAPSHPPAQFTLSRANTVLQPIQQQYAPVDPTPLPHFPAVPTAPPQEVYSPYSSSVSSGVEQTERKEALLIEF</sequence>
<evidence type="ECO:0000256" key="12">
    <source>
        <dbReference type="SAM" id="MobiDB-lite"/>
    </source>
</evidence>
<feature type="compositionally biased region" description="Basic and acidic residues" evidence="12">
    <location>
        <begin position="681"/>
        <end position="692"/>
    </location>
</feature>
<keyword evidence="16" id="KW-1185">Reference proteome</keyword>
<evidence type="ECO:0000256" key="9">
    <source>
        <dbReference type="ARBA" id="ARBA00023136"/>
    </source>
</evidence>
<dbReference type="GeneID" id="20677318"/>
<evidence type="ECO:0000256" key="11">
    <source>
        <dbReference type="PROSITE-ProRule" id="PRU00091"/>
    </source>
</evidence>
<dbReference type="InterPro" id="IPR017455">
    <property type="entry name" value="Znf_FYVE-rel"/>
</dbReference>
<comment type="subunit">
    <text evidence="10">Component of the ESCRT-0 complex composed of HSE1 and VPS27.</text>
</comment>
<dbReference type="SUPFAM" id="SSF48464">
    <property type="entry name" value="ENTH/VHS domain"/>
    <property type="match status" value="1"/>
</dbReference>
<feature type="compositionally biased region" description="Basic residues" evidence="12">
    <location>
        <begin position="235"/>
        <end position="254"/>
    </location>
</feature>
<dbReference type="SMART" id="SM00726">
    <property type="entry name" value="UIM"/>
    <property type="match status" value="2"/>
</dbReference>
<evidence type="ECO:0000256" key="5">
    <source>
        <dbReference type="ARBA" id="ARBA00022737"/>
    </source>
</evidence>
<dbReference type="Proteomes" id="UP000030671">
    <property type="component" value="Unassembled WGS sequence"/>
</dbReference>
<evidence type="ECO:0000256" key="2">
    <source>
        <dbReference type="ARBA" id="ARBA00008597"/>
    </source>
</evidence>
<dbReference type="SMART" id="SM00064">
    <property type="entry name" value="FYVE"/>
    <property type="match status" value="1"/>
</dbReference>
<dbReference type="GO" id="GO:0033565">
    <property type="term" value="C:ESCRT-0 complex"/>
    <property type="evidence" value="ECO:0007669"/>
    <property type="project" value="TreeGrafter"/>
</dbReference>
<dbReference type="Pfam" id="PF21356">
    <property type="entry name" value="Vps27_GAT-like"/>
    <property type="match status" value="1"/>
</dbReference>
<feature type="region of interest" description="Disordered" evidence="12">
    <location>
        <begin position="272"/>
        <end position="318"/>
    </location>
</feature>
<comment type="similarity">
    <text evidence="2 10">Belongs to the VPS27 family.</text>
</comment>
<dbReference type="PANTHER" id="PTHR47794:SF1">
    <property type="entry name" value="VACUOLAR PROTEIN SORTING-ASSOCIATED PROTEIN 27"/>
    <property type="match status" value="1"/>
</dbReference>
<dbReference type="GO" id="GO:0043328">
    <property type="term" value="P:protein transport to vacuole involved in ubiquitin-dependent protein catabolic process via the multivesicular body sorting pathway"/>
    <property type="evidence" value="ECO:0007669"/>
    <property type="project" value="TreeGrafter"/>
</dbReference>
<dbReference type="FunCoup" id="W4KRT3">
    <property type="interactions" value="108"/>
</dbReference>
<dbReference type="GO" id="GO:0043130">
    <property type="term" value="F:ubiquitin binding"/>
    <property type="evidence" value="ECO:0007669"/>
    <property type="project" value="InterPro"/>
</dbReference>
<proteinExistence type="inferred from homology"/>
<evidence type="ECO:0000256" key="3">
    <source>
        <dbReference type="ARBA" id="ARBA00017753"/>
    </source>
</evidence>
<dbReference type="EMBL" id="KI925454">
    <property type="protein sequence ID" value="ETW87771.1"/>
    <property type="molecule type" value="Genomic_DNA"/>
</dbReference>
<dbReference type="CDD" id="cd16979">
    <property type="entry name" value="VHS_Vps27"/>
    <property type="match status" value="1"/>
</dbReference>
<dbReference type="Pfam" id="PF00790">
    <property type="entry name" value="VHS"/>
    <property type="match status" value="1"/>
</dbReference>
<dbReference type="KEGG" id="hir:HETIRDRAFT_470008"/>
<comment type="subcellular location">
    <subcellularLocation>
        <location evidence="1 10">Endosome membrane</location>
        <topology evidence="1 10">Peripheral membrane protein</topology>
        <orientation evidence="1 10">Cytoplasmic side</orientation>
    </subcellularLocation>
</comment>
<dbReference type="AlphaFoldDB" id="W4KRT3"/>
<evidence type="ECO:0000259" key="13">
    <source>
        <dbReference type="PROSITE" id="PS50178"/>
    </source>
</evidence>
<evidence type="ECO:0000256" key="1">
    <source>
        <dbReference type="ARBA" id="ARBA00004125"/>
    </source>
</evidence>
<dbReference type="PROSITE" id="PS50179">
    <property type="entry name" value="VHS"/>
    <property type="match status" value="1"/>
</dbReference>
<reference evidence="15 16" key="1">
    <citation type="journal article" date="2012" name="New Phytol.">
        <title>Insight into trade-off between wood decay and parasitism from the genome of a fungal forest pathogen.</title>
        <authorList>
            <person name="Olson A."/>
            <person name="Aerts A."/>
            <person name="Asiegbu F."/>
            <person name="Belbahri L."/>
            <person name="Bouzid O."/>
            <person name="Broberg A."/>
            <person name="Canback B."/>
            <person name="Coutinho P.M."/>
            <person name="Cullen D."/>
            <person name="Dalman K."/>
            <person name="Deflorio G."/>
            <person name="van Diepen L.T."/>
            <person name="Dunand C."/>
            <person name="Duplessis S."/>
            <person name="Durling M."/>
            <person name="Gonthier P."/>
            <person name="Grimwood J."/>
            <person name="Fossdal C.G."/>
            <person name="Hansson D."/>
            <person name="Henrissat B."/>
            <person name="Hietala A."/>
            <person name="Himmelstrand K."/>
            <person name="Hoffmeister D."/>
            <person name="Hogberg N."/>
            <person name="James T.Y."/>
            <person name="Karlsson M."/>
            <person name="Kohler A."/>
            <person name="Kues U."/>
            <person name="Lee Y.H."/>
            <person name="Lin Y.C."/>
            <person name="Lind M."/>
            <person name="Lindquist E."/>
            <person name="Lombard V."/>
            <person name="Lucas S."/>
            <person name="Lunden K."/>
            <person name="Morin E."/>
            <person name="Murat C."/>
            <person name="Park J."/>
            <person name="Raffaello T."/>
            <person name="Rouze P."/>
            <person name="Salamov A."/>
            <person name="Schmutz J."/>
            <person name="Solheim H."/>
            <person name="Stahlberg J."/>
            <person name="Velez H."/>
            <person name="de Vries R.P."/>
            <person name="Wiebenga A."/>
            <person name="Woodward S."/>
            <person name="Yakovlev I."/>
            <person name="Garbelotto M."/>
            <person name="Martin F."/>
            <person name="Grigoriev I.V."/>
            <person name="Stenlid J."/>
        </authorList>
    </citation>
    <scope>NUCLEOTIDE SEQUENCE [LARGE SCALE GENOMIC DNA]</scope>
    <source>
        <strain evidence="15 16">TC 32-1</strain>
    </source>
</reference>
<dbReference type="InterPro" id="IPR008942">
    <property type="entry name" value="ENTH_VHS"/>
</dbReference>
<dbReference type="InterPro" id="IPR017073">
    <property type="entry name" value="HGS/VPS27"/>
</dbReference>
<dbReference type="Gene3D" id="6.10.140.100">
    <property type="match status" value="1"/>
</dbReference>
<dbReference type="InterPro" id="IPR049425">
    <property type="entry name" value="Vps27_GAT-like"/>
</dbReference>
<dbReference type="PROSITE" id="PS50330">
    <property type="entry name" value="UIM"/>
    <property type="match status" value="1"/>
</dbReference>
<evidence type="ECO:0000256" key="10">
    <source>
        <dbReference type="PIRNR" id="PIRNR036956"/>
    </source>
</evidence>
<keyword evidence="4" id="KW-0479">Metal-binding</keyword>
<feature type="region of interest" description="Disordered" evidence="12">
    <location>
        <begin position="645"/>
        <end position="692"/>
    </location>
</feature>
<feature type="domain" description="VHS" evidence="14">
    <location>
        <begin position="30"/>
        <end position="152"/>
    </location>
</feature>
<feature type="compositionally biased region" description="Low complexity" evidence="12">
    <location>
        <begin position="664"/>
        <end position="680"/>
    </location>
</feature>
<dbReference type="FunFam" id="3.30.40.10:FF:000161">
    <property type="entry name" value="Vacuolar protein sorting-associated protein 27"/>
    <property type="match status" value="1"/>
</dbReference>
<keyword evidence="7 11" id="KW-0863">Zinc-finger</keyword>
<dbReference type="OrthoDB" id="957735at2759"/>
<dbReference type="RefSeq" id="XP_009541635.1">
    <property type="nucleotide sequence ID" value="XM_009543340.1"/>
</dbReference>
<organism evidence="15 16">
    <name type="scientific">Heterobasidion irregulare (strain TC 32-1)</name>
    <dbReference type="NCBI Taxonomy" id="747525"/>
    <lineage>
        <taxon>Eukaryota</taxon>
        <taxon>Fungi</taxon>
        <taxon>Dikarya</taxon>
        <taxon>Basidiomycota</taxon>
        <taxon>Agaricomycotina</taxon>
        <taxon>Agaricomycetes</taxon>
        <taxon>Russulales</taxon>
        <taxon>Bondarzewiaceae</taxon>
        <taxon>Heterobasidion</taxon>
        <taxon>Heterobasidion annosum species complex</taxon>
    </lineage>
</organism>
<feature type="region of interest" description="Disordered" evidence="12">
    <location>
        <begin position="235"/>
        <end position="256"/>
    </location>
</feature>
<feature type="domain" description="FYVE-type" evidence="13">
    <location>
        <begin position="172"/>
        <end position="232"/>
    </location>
</feature>
<feature type="region of interest" description="Disordered" evidence="12">
    <location>
        <begin position="523"/>
        <end position="573"/>
    </location>
</feature>
<keyword evidence="6 10" id="KW-0967">Endosome</keyword>
<dbReference type="PROSITE" id="PS50178">
    <property type="entry name" value="ZF_FYVE"/>
    <property type="match status" value="1"/>
</dbReference>
<dbReference type="HOGENOM" id="CLU_011862_1_0_1"/>
<keyword evidence="5" id="KW-0677">Repeat</keyword>
<dbReference type="SMART" id="SM00288">
    <property type="entry name" value="VHS"/>
    <property type="match status" value="1"/>
</dbReference>
<feature type="region of interest" description="Disordered" evidence="12">
    <location>
        <begin position="589"/>
        <end position="627"/>
    </location>
</feature>
<dbReference type="InterPro" id="IPR011011">
    <property type="entry name" value="Znf_FYVE_PHD"/>
</dbReference>
<keyword evidence="8" id="KW-0862">Zinc</keyword>
<dbReference type="Pfam" id="PF02809">
    <property type="entry name" value="UIM"/>
    <property type="match status" value="2"/>
</dbReference>
<dbReference type="eggNOG" id="KOG1818">
    <property type="taxonomic scope" value="Eukaryota"/>
</dbReference>
<dbReference type="Pfam" id="PF01363">
    <property type="entry name" value="FYVE"/>
    <property type="match status" value="1"/>
</dbReference>
<accession>W4KRT3</accession>
<dbReference type="CDD" id="cd15735">
    <property type="entry name" value="FYVE_spVPS27p_like"/>
    <property type="match status" value="1"/>
</dbReference>
<dbReference type="InterPro" id="IPR003903">
    <property type="entry name" value="UIM_dom"/>
</dbReference>
<dbReference type="GO" id="GO:0008270">
    <property type="term" value="F:zinc ion binding"/>
    <property type="evidence" value="ECO:0007669"/>
    <property type="project" value="UniProtKB-KW"/>
</dbReference>
<protein>
    <recommendedName>
        <fullName evidence="3 10">Vacuolar protein sorting-associated protein 27</fullName>
    </recommendedName>
</protein>
<evidence type="ECO:0000256" key="6">
    <source>
        <dbReference type="ARBA" id="ARBA00022753"/>
    </source>
</evidence>
<name>W4KRT3_HETIT</name>
<feature type="compositionally biased region" description="Pro residues" evidence="12">
    <location>
        <begin position="649"/>
        <end position="663"/>
    </location>
</feature>
<dbReference type="Gene3D" id="3.30.40.10">
    <property type="entry name" value="Zinc/RING finger domain, C3HC4 (zinc finger)"/>
    <property type="match status" value="1"/>
</dbReference>
<dbReference type="GO" id="GO:0032266">
    <property type="term" value="F:phosphatidylinositol-3-phosphate binding"/>
    <property type="evidence" value="ECO:0007669"/>
    <property type="project" value="TreeGrafter"/>
</dbReference>
<dbReference type="InterPro" id="IPR000306">
    <property type="entry name" value="Znf_FYVE"/>
</dbReference>
<dbReference type="InterPro" id="IPR013083">
    <property type="entry name" value="Znf_RING/FYVE/PHD"/>
</dbReference>
<evidence type="ECO:0000313" key="15">
    <source>
        <dbReference type="EMBL" id="ETW87771.1"/>
    </source>
</evidence>
<dbReference type="STRING" id="747525.W4KRT3"/>
<dbReference type="GO" id="GO:0010008">
    <property type="term" value="C:endosome membrane"/>
    <property type="evidence" value="ECO:0007669"/>
    <property type="project" value="UniProtKB-SubCell"/>
</dbReference>
<feature type="region of interest" description="Disordered" evidence="12">
    <location>
        <begin position="467"/>
        <end position="503"/>
    </location>
</feature>
<dbReference type="CDD" id="cd21385">
    <property type="entry name" value="GAT_Vps27"/>
    <property type="match status" value="1"/>
</dbReference>
<keyword evidence="9 10" id="KW-0472">Membrane</keyword>